<accession>A0A163DU05</accession>
<evidence type="ECO:0000256" key="1">
    <source>
        <dbReference type="SAM" id="MobiDB-lite"/>
    </source>
</evidence>
<dbReference type="GeneID" id="28999389"/>
<proteinExistence type="predicted"/>
<evidence type="ECO:0000313" key="4">
    <source>
        <dbReference type="Proteomes" id="UP000077315"/>
    </source>
</evidence>
<dbReference type="EMBL" id="KV440981">
    <property type="protein sequence ID" value="OAD73400.1"/>
    <property type="molecule type" value="Genomic_DNA"/>
</dbReference>
<evidence type="ECO:0000313" key="3">
    <source>
        <dbReference type="EMBL" id="OAD73400.1"/>
    </source>
</evidence>
<dbReference type="Pfam" id="PF13259">
    <property type="entry name" value="clamp_Gag1-like"/>
    <property type="match status" value="1"/>
</dbReference>
<feature type="compositionally biased region" description="Low complexity" evidence="1">
    <location>
        <begin position="1"/>
        <end position="28"/>
    </location>
</feature>
<reference evidence="4" key="1">
    <citation type="submission" date="2015-06" db="EMBL/GenBank/DDBJ databases">
        <title>Expansion of signal transduction pathways in fungi by whole-genome duplication.</title>
        <authorList>
            <consortium name="DOE Joint Genome Institute"/>
            <person name="Corrochano L.M."/>
            <person name="Kuo A."/>
            <person name="Marcet-Houben M."/>
            <person name="Polaino S."/>
            <person name="Salamov A."/>
            <person name="Villalobos J.M."/>
            <person name="Alvarez M.I."/>
            <person name="Avalos J."/>
            <person name="Benito E.P."/>
            <person name="Benoit I."/>
            <person name="Burger G."/>
            <person name="Camino L.P."/>
            <person name="Canovas D."/>
            <person name="Cerda-Olmedo E."/>
            <person name="Cheng J.-F."/>
            <person name="Dominguez A."/>
            <person name="Elias M."/>
            <person name="Eslava A.P."/>
            <person name="Glaser F."/>
            <person name="Grimwood J."/>
            <person name="Gutierrez G."/>
            <person name="Heitman J."/>
            <person name="Henrissat B."/>
            <person name="Iturriaga E.A."/>
            <person name="Lang B.F."/>
            <person name="Lavin J.L."/>
            <person name="Lee S."/>
            <person name="Li W."/>
            <person name="Lindquist E."/>
            <person name="Lopez-Garcia S."/>
            <person name="Luque E.M."/>
            <person name="Marcos A.T."/>
            <person name="Martin J."/>
            <person name="McCluskey K."/>
            <person name="Medina H.R."/>
            <person name="Miralles-Duran A."/>
            <person name="Miyazaki A."/>
            <person name="Munoz-Torres E."/>
            <person name="Oguiza J.A."/>
            <person name="Ohm R."/>
            <person name="Olmedo M."/>
            <person name="Orejas M."/>
            <person name="Ortiz-Castellanos L."/>
            <person name="Pisabarro A.G."/>
            <person name="Rodriguez-Romero J."/>
            <person name="Ruiz-Herrera J."/>
            <person name="Ruiz-Vazquez R."/>
            <person name="Sanz C."/>
            <person name="Schackwitz W."/>
            <person name="Schmutz J."/>
            <person name="Shahriari M."/>
            <person name="Shelest E."/>
            <person name="Silva-Franco F."/>
            <person name="Soanes D."/>
            <person name="Syed K."/>
            <person name="Tagua V.G."/>
            <person name="Talbot N.J."/>
            <person name="Thon M."/>
            <person name="De vries R.P."/>
            <person name="Wiebenga A."/>
            <person name="Yadav J.S."/>
            <person name="Braun E.L."/>
            <person name="Baker S."/>
            <person name="Garre V."/>
            <person name="Horwitz B."/>
            <person name="Torres-Martinez S."/>
            <person name="Idnurm A."/>
            <person name="Herrera-Estrella A."/>
            <person name="Gabaldon T."/>
            <person name="Grigoriev I.V."/>
        </authorList>
    </citation>
    <scope>NUCLEOTIDE SEQUENCE [LARGE SCALE GENOMIC DNA]</scope>
    <source>
        <strain evidence="4">NRRL 1555(-)</strain>
    </source>
</reference>
<evidence type="ECO:0000259" key="2">
    <source>
        <dbReference type="Pfam" id="PF13259"/>
    </source>
</evidence>
<dbReference type="STRING" id="763407.A0A163DU05"/>
<dbReference type="Proteomes" id="UP000077315">
    <property type="component" value="Unassembled WGS sequence"/>
</dbReference>
<feature type="domain" description="Gag1-like clamp" evidence="2">
    <location>
        <begin position="7"/>
        <end position="113"/>
    </location>
</feature>
<dbReference type="InParanoid" id="A0A163DU05"/>
<feature type="region of interest" description="Disordered" evidence="1">
    <location>
        <begin position="1"/>
        <end position="30"/>
    </location>
</feature>
<protein>
    <recommendedName>
        <fullName evidence="2">Gag1-like clamp domain-containing protein</fullName>
    </recommendedName>
</protein>
<organism evidence="3 4">
    <name type="scientific">Phycomyces blakesleeanus (strain ATCC 8743b / DSM 1359 / FGSC 10004 / NBRC 33097 / NRRL 1555)</name>
    <dbReference type="NCBI Taxonomy" id="763407"/>
    <lineage>
        <taxon>Eukaryota</taxon>
        <taxon>Fungi</taxon>
        <taxon>Fungi incertae sedis</taxon>
        <taxon>Mucoromycota</taxon>
        <taxon>Mucoromycotina</taxon>
        <taxon>Mucoromycetes</taxon>
        <taxon>Mucorales</taxon>
        <taxon>Phycomycetaceae</taxon>
        <taxon>Phycomyces</taxon>
    </lineage>
</organism>
<keyword evidence="4" id="KW-1185">Reference proteome</keyword>
<name>A0A163DU05_PHYB8</name>
<dbReference type="OrthoDB" id="5576875at2759"/>
<dbReference type="AlphaFoldDB" id="A0A163DU05"/>
<gene>
    <name evidence="3" type="ORF">PHYBLDRAFT_181524</name>
</gene>
<sequence length="127" mass="13952">MTDTTSSQSTAPTSRSTSSTSSTTTATTGLESWLVRRAEWTRVPDQLPDRPTNLPPNISVEQRDAWLDVVSQSNQLGIYRALVVDRRKLSTPLPLGFAIKIIVQGWKNDGTWPEGLEAPQDSDDGLL</sequence>
<dbReference type="RefSeq" id="XP_018291440.1">
    <property type="nucleotide sequence ID" value="XM_018438483.1"/>
</dbReference>
<dbReference type="InterPro" id="IPR025124">
    <property type="entry name" value="Gag1-like_clamp"/>
</dbReference>
<dbReference type="VEuPathDB" id="FungiDB:PHYBLDRAFT_181524"/>